<reference evidence="3" key="1">
    <citation type="submission" date="2021-09" db="EMBL/GenBank/DDBJ databases">
        <title>Fulvivirga sp. isolated from coastal sediment.</title>
        <authorList>
            <person name="Yu H."/>
        </authorList>
    </citation>
    <scope>NUCLEOTIDE SEQUENCE</scope>
    <source>
        <strain evidence="3">1062</strain>
    </source>
</reference>
<dbReference type="InterPro" id="IPR050073">
    <property type="entry name" value="2-IPM_HCS-like"/>
</dbReference>
<keyword evidence="4" id="KW-1185">Reference proteome</keyword>
<dbReference type="GO" id="GO:0009098">
    <property type="term" value="P:L-leucine biosynthetic process"/>
    <property type="evidence" value="ECO:0007669"/>
    <property type="project" value="TreeGrafter"/>
</dbReference>
<dbReference type="PROSITE" id="PS50991">
    <property type="entry name" value="PYR_CT"/>
    <property type="match status" value="1"/>
</dbReference>
<proteinExistence type="predicted"/>
<dbReference type="EMBL" id="JAIXNE010000001">
    <property type="protein sequence ID" value="MCA6073427.1"/>
    <property type="molecule type" value="Genomic_DNA"/>
</dbReference>
<evidence type="ECO:0000313" key="4">
    <source>
        <dbReference type="Proteomes" id="UP001139409"/>
    </source>
</evidence>
<comment type="caution">
    <text evidence="3">The sequence shown here is derived from an EMBL/GenBank/DDBJ whole genome shotgun (WGS) entry which is preliminary data.</text>
</comment>
<evidence type="ECO:0000256" key="1">
    <source>
        <dbReference type="ARBA" id="ARBA00023211"/>
    </source>
</evidence>
<dbReference type="GO" id="GO:0003852">
    <property type="term" value="F:2-isopropylmalate synthase activity"/>
    <property type="evidence" value="ECO:0007669"/>
    <property type="project" value="TreeGrafter"/>
</dbReference>
<dbReference type="Pfam" id="PF00682">
    <property type="entry name" value="HMGL-like"/>
    <property type="match status" value="1"/>
</dbReference>
<gene>
    <name evidence="3" type="ORF">LDX50_01020</name>
</gene>
<dbReference type="PANTHER" id="PTHR10277:SF9">
    <property type="entry name" value="2-ISOPROPYLMALATE SYNTHASE 1, CHLOROPLASTIC-RELATED"/>
    <property type="match status" value="1"/>
</dbReference>
<evidence type="ECO:0000313" key="3">
    <source>
        <dbReference type="EMBL" id="MCA6073427.1"/>
    </source>
</evidence>
<organism evidence="3 4">
    <name type="scientific">Fulvivirga sedimenti</name>
    <dbReference type="NCBI Taxonomy" id="2879465"/>
    <lineage>
        <taxon>Bacteria</taxon>
        <taxon>Pseudomonadati</taxon>
        <taxon>Bacteroidota</taxon>
        <taxon>Cytophagia</taxon>
        <taxon>Cytophagales</taxon>
        <taxon>Fulvivirgaceae</taxon>
        <taxon>Fulvivirga</taxon>
    </lineage>
</organism>
<dbReference type="Proteomes" id="UP001139409">
    <property type="component" value="Unassembled WGS sequence"/>
</dbReference>
<keyword evidence="1" id="KW-0464">Manganese</keyword>
<protein>
    <submittedName>
        <fullName evidence="3">Aldolase catalytic domain-containing protein</fullName>
    </submittedName>
</protein>
<dbReference type="CDD" id="cd07944">
    <property type="entry name" value="DRE_TIM_HOA_like"/>
    <property type="match status" value="1"/>
</dbReference>
<dbReference type="AlphaFoldDB" id="A0A9X1KWN8"/>
<dbReference type="Gene3D" id="3.20.20.70">
    <property type="entry name" value="Aldolase class I"/>
    <property type="match status" value="1"/>
</dbReference>
<dbReference type="RefSeq" id="WP_225696544.1">
    <property type="nucleotide sequence ID" value="NZ_JAIXNE010000001.1"/>
</dbReference>
<dbReference type="InterPro" id="IPR000891">
    <property type="entry name" value="PYR_CT"/>
</dbReference>
<feature type="domain" description="Pyruvate carboxyltransferase" evidence="2">
    <location>
        <begin position="1"/>
        <end position="250"/>
    </location>
</feature>
<dbReference type="InterPro" id="IPR013785">
    <property type="entry name" value="Aldolase_TIM"/>
</dbReference>
<dbReference type="SUPFAM" id="SSF51569">
    <property type="entry name" value="Aldolase"/>
    <property type="match status" value="1"/>
</dbReference>
<sequence length="510" mass="56703">MKLLDCTLRDGGYYTNWDFDQELVDQYILAMNDLPVDYIEVGYRSKPMKNYLGEYFYCPLYLLRRIREKSTKKLTIILNEKDVRAEDVPGLLGPLDGLIDLIRIAVDPKNIGRAIQLAEAIKSAGFPVAFNVMYMSSWKDTPEFIEELVNMDGLATYFYMVDSYGGVYPKDVAETIALVRSKTHVPLGFHGHNNLELGLINTLTALEHGVEIVDATITGMGRGAGNLKTELLLTALSAQEKVSVNYNSLSKAVEPFAKMQKDYEWGTNLPYMVSGANSLPQKDVMSWMGKNRYGLDTIVNALHNQKNNISDNVKLPELDVTGGTSKVLIVGGGTSVQNNHEGLIQLISENDDIAVIFSSSRNFSLLSDHSKRSYLCLIGNEGNKLLDRSADLKNYEGTFIFPPYPREMGTIIPEEVKDRSYELRRIGITDKYFDSPLAVSLQLADDLGASEIFLIGFDGYGSGTNPVQFALAKENQYILDFCRTMGKSVSALAPTAYSNLPVRSLYALLS</sequence>
<dbReference type="PANTHER" id="PTHR10277">
    <property type="entry name" value="HOMOCITRATE SYNTHASE-RELATED"/>
    <property type="match status" value="1"/>
</dbReference>
<evidence type="ECO:0000259" key="2">
    <source>
        <dbReference type="PROSITE" id="PS50991"/>
    </source>
</evidence>
<accession>A0A9X1KWN8</accession>
<name>A0A9X1KWN8_9BACT</name>